<dbReference type="InterPro" id="IPR031982">
    <property type="entry name" value="PilE-like"/>
</dbReference>
<dbReference type="SUPFAM" id="SSF54523">
    <property type="entry name" value="Pili subunits"/>
    <property type="match status" value="1"/>
</dbReference>
<evidence type="ECO:0000313" key="2">
    <source>
        <dbReference type="EMBL" id="MDF0751176.1"/>
    </source>
</evidence>
<keyword evidence="1" id="KW-1133">Transmembrane helix</keyword>
<dbReference type="Gene3D" id="3.30.700.10">
    <property type="entry name" value="Glycoprotein, Type 4 Pilin"/>
    <property type="match status" value="1"/>
</dbReference>
<keyword evidence="1" id="KW-0812">Transmembrane</keyword>
<gene>
    <name evidence="2" type="ORF">NLU14_13175</name>
</gene>
<evidence type="ECO:0000313" key="3">
    <source>
        <dbReference type="Proteomes" id="UP001143391"/>
    </source>
</evidence>
<dbReference type="PROSITE" id="PS00409">
    <property type="entry name" value="PROKAR_NTER_METHYL"/>
    <property type="match status" value="1"/>
</dbReference>
<name>A0ABT5YBW3_9GAMM</name>
<dbReference type="InterPro" id="IPR012902">
    <property type="entry name" value="N_methyl_site"/>
</dbReference>
<keyword evidence="3" id="KW-1185">Reference proteome</keyword>
<protein>
    <submittedName>
        <fullName evidence="2">Prepilin-type N-terminal cleavage/methylation domain-containing protein</fullName>
    </submittedName>
</protein>
<feature type="transmembrane region" description="Helical" evidence="1">
    <location>
        <begin position="12"/>
        <end position="38"/>
    </location>
</feature>
<reference evidence="2" key="1">
    <citation type="submission" date="2022-07" db="EMBL/GenBank/DDBJ databases">
        <title>Marinobacter iranensis a new bacterium isolate from a hipersaline lake in Iran.</title>
        <authorList>
            <person name="Mohammad A.M.A."/>
            <person name="Cristina S.-P."/>
            <person name="Antonio V."/>
        </authorList>
    </citation>
    <scope>NUCLEOTIDE SEQUENCE</scope>
    <source>
        <strain evidence="2">71-i</strain>
    </source>
</reference>
<accession>A0ABT5YBW3</accession>
<comment type="caution">
    <text evidence="2">The sequence shown here is derived from an EMBL/GenBank/DDBJ whole genome shotgun (WGS) entry which is preliminary data.</text>
</comment>
<dbReference type="InterPro" id="IPR045584">
    <property type="entry name" value="Pilin-like"/>
</dbReference>
<sequence length="140" mass="15434">MQRIKILKTNSHAGFTLIELVIAVAIIAIIAAIALPLYQNQMEQTRRTTAQSDLLELTQWMERRYSNGFDYRDAGSNPTLPFSQSPQNGTAFYNISFVGSVTRDTFTLQAVPTGPQTTDDCGTITLDEQGNRGAAQASCW</sequence>
<dbReference type="NCBIfam" id="TIGR02532">
    <property type="entry name" value="IV_pilin_GFxxxE"/>
    <property type="match status" value="1"/>
</dbReference>
<proteinExistence type="predicted"/>
<dbReference type="EMBL" id="JANCMW010000008">
    <property type="protein sequence ID" value="MDF0751176.1"/>
    <property type="molecule type" value="Genomic_DNA"/>
</dbReference>
<dbReference type="PANTHER" id="PTHR30093">
    <property type="entry name" value="GENERAL SECRETION PATHWAY PROTEIN G"/>
    <property type="match status" value="1"/>
</dbReference>
<dbReference type="Pfam" id="PF07963">
    <property type="entry name" value="N_methyl"/>
    <property type="match status" value="1"/>
</dbReference>
<dbReference type="Proteomes" id="UP001143391">
    <property type="component" value="Unassembled WGS sequence"/>
</dbReference>
<keyword evidence="1" id="KW-0472">Membrane</keyword>
<evidence type="ECO:0000256" key="1">
    <source>
        <dbReference type="SAM" id="Phobius"/>
    </source>
</evidence>
<dbReference type="PANTHER" id="PTHR30093:SF47">
    <property type="entry name" value="TYPE IV PILUS NON-CORE MINOR PILIN PILE"/>
    <property type="match status" value="1"/>
</dbReference>
<dbReference type="Pfam" id="PF16732">
    <property type="entry name" value="ComP_DUS"/>
    <property type="match status" value="1"/>
</dbReference>
<organism evidence="2 3">
    <name type="scientific">Marinobacter iranensis</name>
    <dbReference type="NCBI Taxonomy" id="2962607"/>
    <lineage>
        <taxon>Bacteria</taxon>
        <taxon>Pseudomonadati</taxon>
        <taxon>Pseudomonadota</taxon>
        <taxon>Gammaproteobacteria</taxon>
        <taxon>Pseudomonadales</taxon>
        <taxon>Marinobacteraceae</taxon>
        <taxon>Marinobacter</taxon>
    </lineage>
</organism>
<dbReference type="RefSeq" id="WP_275707268.1">
    <property type="nucleotide sequence ID" value="NZ_JANCMW010000008.1"/>
</dbReference>